<keyword evidence="3" id="KW-1185">Reference proteome</keyword>
<evidence type="ECO:0000313" key="2">
    <source>
        <dbReference type="EMBL" id="RCI03425.1"/>
    </source>
</evidence>
<organism evidence="2 3">
    <name type="scientific">Rhizopus stolonifer</name>
    <name type="common">Rhizopus nigricans</name>
    <dbReference type="NCBI Taxonomy" id="4846"/>
    <lineage>
        <taxon>Eukaryota</taxon>
        <taxon>Fungi</taxon>
        <taxon>Fungi incertae sedis</taxon>
        <taxon>Mucoromycota</taxon>
        <taxon>Mucoromycotina</taxon>
        <taxon>Mucoromycetes</taxon>
        <taxon>Mucorales</taxon>
        <taxon>Mucorineae</taxon>
        <taxon>Rhizopodaceae</taxon>
        <taxon>Rhizopus</taxon>
    </lineage>
</organism>
<evidence type="ECO:0000256" key="1">
    <source>
        <dbReference type="SAM" id="MobiDB-lite"/>
    </source>
</evidence>
<sequence>LVTDFFIQDLKSIEKNMRKEDKYKARIRSIRQAFTEDQRMFDHFWTQHSENLMKLVIENQVRKAAEKLHLSLKRSFDDFFTPQAKRKCIENTAQHQQEATQSQQEATQKQQQLTQRQPQAIKKQLRAIQKQQQTIQHQQQSTGVDTRLLHGTTADSKTDHSIQTNFAFPGECFYKIIQATVNMNHISNDGHTTNQLTVPSTSDQQASSTPNDLATVSDQQPVSSFVTEQASAHQAPIRADQNSIMIDRSTPRPMIASQCLTEVEETTAQTEENDIVTHRDLGEMLYRIQEQESAMLQTKKQEEAMVPKKHKIHHIKLADSTKKTRTQEEAQRKDIVEVDMLFYKERRSIGTILKRWAFTVHTALYHHKEPVSDLAKRNMAIALSSVLDLGQGYREPDSHGYLFGLDWPMIKKDLMAKSPLSVTKDEVKLLYDKQCRRKNIESVYHEIQSKTARESNPFDIANLWRILRHWLTLLRQKDSVLSGSANMSNIEYFHCLWSTIFQLLFPAAQKIRLKIGDLDHHHPNNTVFSFKLAVQVEGKEISLAVGECSTTHTPVEDRLIRKGKVALDDMIQLTGLSEDTRCMTWLIHITGLSCTLSTIELLANGLYVHIPRYSFVIPCSFSDVRLFGQCISDLVKMQHELRLALDLMPQPVHRPKHTKSHRIVVGFIILYSFYSSRSMEYTPSTPSADYNVNPLFWAPSLSDRTGKSAFPKTYFTPEALKENEFNPVSAVLLRVTDDDESIVYTVKHLLKYPFISDIYIHNLVKHRPLTRQSLQLDPQVDIHIDILESDEHLSSMARFTTCATASRLYCYFQDDTYLNMYMDSLYTNFLRFPTLIHANAKPSHYERELKWRFHQDAIRLHTGYADFRYGAFVPRWKVQTFLTQLGKSGLNKDSIRQAEHYFAIWMNQYPWLLCNPPYTAKGDKATDQDIAYPSTLDHYTYDAVRHLQRSLIQDQSEAPQDYFERIEDQPSLEYRDVRSSCAHDRCLFMTNMDPFVRPEQVEFDYQNMTSIAKLEDAYDEYSIMPSFVEWNEHSFHRVVDNDPSSCWHTIYVGTANTKTFVIHTPQKIKHPERQLSVSVLQSASTWVECKITDQTVPDTDRITLGIQCPVPYFRAIKAT</sequence>
<feature type="non-terminal residue" evidence="2">
    <location>
        <position position="1"/>
    </location>
</feature>
<comment type="caution">
    <text evidence="2">The sequence shown here is derived from an EMBL/GenBank/DDBJ whole genome shotgun (WGS) entry which is preliminary data.</text>
</comment>
<evidence type="ECO:0000313" key="3">
    <source>
        <dbReference type="Proteomes" id="UP000253551"/>
    </source>
</evidence>
<dbReference type="Proteomes" id="UP000253551">
    <property type="component" value="Unassembled WGS sequence"/>
</dbReference>
<dbReference type="AlphaFoldDB" id="A0A367KMG4"/>
<dbReference type="OrthoDB" id="1684102at2759"/>
<gene>
    <name evidence="2" type="ORF">CU098_009555</name>
</gene>
<feature type="region of interest" description="Disordered" evidence="1">
    <location>
        <begin position="192"/>
        <end position="216"/>
    </location>
</feature>
<protein>
    <submittedName>
        <fullName evidence="2">Uncharacterized protein</fullName>
    </submittedName>
</protein>
<feature type="region of interest" description="Disordered" evidence="1">
    <location>
        <begin position="91"/>
        <end position="118"/>
    </location>
</feature>
<accession>A0A367KMG4</accession>
<dbReference type="EMBL" id="PJQM01001024">
    <property type="protein sequence ID" value="RCI03425.1"/>
    <property type="molecule type" value="Genomic_DNA"/>
</dbReference>
<proteinExistence type="predicted"/>
<feature type="compositionally biased region" description="Low complexity" evidence="1">
    <location>
        <begin position="92"/>
        <end position="118"/>
    </location>
</feature>
<reference evidence="2 3" key="1">
    <citation type="journal article" date="2018" name="G3 (Bethesda)">
        <title>Phylogenetic and Phylogenomic Definition of Rhizopus Species.</title>
        <authorList>
            <person name="Gryganskyi A.P."/>
            <person name="Golan J."/>
            <person name="Dolatabadi S."/>
            <person name="Mondo S."/>
            <person name="Robb S."/>
            <person name="Idnurm A."/>
            <person name="Muszewska A."/>
            <person name="Steczkiewicz K."/>
            <person name="Masonjones S."/>
            <person name="Liao H.L."/>
            <person name="Gajdeczka M.T."/>
            <person name="Anike F."/>
            <person name="Vuek A."/>
            <person name="Anishchenko I.M."/>
            <person name="Voigt K."/>
            <person name="de Hoog G.S."/>
            <person name="Smith M.E."/>
            <person name="Heitman J."/>
            <person name="Vilgalys R."/>
            <person name="Stajich J.E."/>
        </authorList>
    </citation>
    <scope>NUCLEOTIDE SEQUENCE [LARGE SCALE GENOMIC DNA]</scope>
    <source>
        <strain evidence="2 3">LSU 92-RS-03</strain>
    </source>
</reference>
<name>A0A367KMG4_RHIST</name>